<dbReference type="InterPro" id="IPR003715">
    <property type="entry name" value="Poly_export_N"/>
</dbReference>
<dbReference type="GO" id="GO:0046930">
    <property type="term" value="C:pore complex"/>
    <property type="evidence" value="ECO:0007669"/>
    <property type="project" value="UniProtKB-KW"/>
</dbReference>
<keyword evidence="3" id="KW-0813">Transport</keyword>
<evidence type="ECO:0000256" key="1">
    <source>
        <dbReference type="ARBA" id="ARBA00004571"/>
    </source>
</evidence>
<dbReference type="InterPro" id="IPR054765">
    <property type="entry name" value="SLBB_dom"/>
</dbReference>
<dbReference type="RefSeq" id="WP_134466893.1">
    <property type="nucleotide sequence ID" value="NZ_SNVI01000008.1"/>
</dbReference>
<evidence type="ECO:0000256" key="3">
    <source>
        <dbReference type="ARBA" id="ARBA00022448"/>
    </source>
</evidence>
<evidence type="ECO:0000256" key="13">
    <source>
        <dbReference type="ARBA" id="ARBA00023237"/>
    </source>
</evidence>
<comment type="similarity">
    <text evidence="2">Belongs to the BexD/CtrA/VexA family.</text>
</comment>
<evidence type="ECO:0000256" key="9">
    <source>
        <dbReference type="ARBA" id="ARBA00023065"/>
    </source>
</evidence>
<accession>A0A4Y8MHV8</accession>
<keyword evidence="5" id="KW-0762">Sugar transport</keyword>
<dbReference type="GO" id="GO:0015159">
    <property type="term" value="F:polysaccharide transmembrane transporter activity"/>
    <property type="evidence" value="ECO:0007669"/>
    <property type="project" value="InterPro"/>
</dbReference>
<evidence type="ECO:0000313" key="19">
    <source>
        <dbReference type="Proteomes" id="UP000297385"/>
    </source>
</evidence>
<evidence type="ECO:0000259" key="17">
    <source>
        <dbReference type="Pfam" id="PF22461"/>
    </source>
</evidence>
<keyword evidence="14" id="KW-0449">Lipoprotein</keyword>
<evidence type="ECO:0000256" key="4">
    <source>
        <dbReference type="ARBA" id="ARBA00022452"/>
    </source>
</evidence>
<keyword evidence="12" id="KW-0564">Palmitate</keyword>
<dbReference type="EMBL" id="SNVI01000008">
    <property type="protein sequence ID" value="TFE37008.1"/>
    <property type="molecule type" value="Genomic_DNA"/>
</dbReference>
<evidence type="ECO:0000256" key="5">
    <source>
        <dbReference type="ARBA" id="ARBA00022597"/>
    </source>
</evidence>
<evidence type="ECO:0000256" key="14">
    <source>
        <dbReference type="ARBA" id="ARBA00023288"/>
    </source>
</evidence>
<keyword evidence="4" id="KW-1134">Transmembrane beta strand</keyword>
<feature type="region of interest" description="Disordered" evidence="15">
    <location>
        <begin position="42"/>
        <end position="63"/>
    </location>
</feature>
<dbReference type="Pfam" id="PF02563">
    <property type="entry name" value="Poly_export"/>
    <property type="match status" value="1"/>
</dbReference>
<gene>
    <name evidence="18" type="ORF">E2553_42330</name>
</gene>
<evidence type="ECO:0000256" key="10">
    <source>
        <dbReference type="ARBA" id="ARBA00023114"/>
    </source>
</evidence>
<keyword evidence="9" id="KW-0406">Ion transport</keyword>
<keyword evidence="11" id="KW-0472">Membrane</keyword>
<evidence type="ECO:0000259" key="16">
    <source>
        <dbReference type="Pfam" id="PF02563"/>
    </source>
</evidence>
<evidence type="ECO:0000313" key="18">
    <source>
        <dbReference type="EMBL" id="TFE37008.1"/>
    </source>
</evidence>
<dbReference type="GO" id="GO:0006811">
    <property type="term" value="P:monoatomic ion transport"/>
    <property type="evidence" value="ECO:0007669"/>
    <property type="project" value="UniProtKB-KW"/>
</dbReference>
<keyword evidence="10" id="KW-0626">Porin</keyword>
<evidence type="ECO:0000256" key="12">
    <source>
        <dbReference type="ARBA" id="ARBA00023139"/>
    </source>
</evidence>
<keyword evidence="7" id="KW-0732">Signal</keyword>
<evidence type="ECO:0000256" key="15">
    <source>
        <dbReference type="SAM" id="MobiDB-lite"/>
    </source>
</evidence>
<dbReference type="GO" id="GO:0015288">
    <property type="term" value="F:porin activity"/>
    <property type="evidence" value="ECO:0007669"/>
    <property type="project" value="UniProtKB-KW"/>
</dbReference>
<dbReference type="PANTHER" id="PTHR33619:SF3">
    <property type="entry name" value="POLYSACCHARIDE EXPORT PROTEIN GFCE-RELATED"/>
    <property type="match status" value="1"/>
</dbReference>
<evidence type="ECO:0000256" key="6">
    <source>
        <dbReference type="ARBA" id="ARBA00022692"/>
    </source>
</evidence>
<keyword evidence="8" id="KW-0625">Polysaccharide transport</keyword>
<feature type="compositionally biased region" description="Polar residues" evidence="15">
    <location>
        <begin position="45"/>
        <end position="63"/>
    </location>
</feature>
<evidence type="ECO:0000256" key="11">
    <source>
        <dbReference type="ARBA" id="ARBA00023136"/>
    </source>
</evidence>
<proteinExistence type="inferred from homology"/>
<name>A0A4Y8MHV8_9BURK</name>
<comment type="subcellular location">
    <subcellularLocation>
        <location evidence="1">Cell outer membrane</location>
        <topology evidence="1">Multi-pass membrane protein</topology>
    </subcellularLocation>
</comment>
<feature type="domain" description="SLBB" evidence="17">
    <location>
        <begin position="191"/>
        <end position="269"/>
    </location>
</feature>
<evidence type="ECO:0000256" key="7">
    <source>
        <dbReference type="ARBA" id="ARBA00022729"/>
    </source>
</evidence>
<comment type="caution">
    <text evidence="18">The sequence shown here is derived from an EMBL/GenBank/DDBJ whole genome shotgun (WGS) entry which is preliminary data.</text>
</comment>
<keyword evidence="6" id="KW-0812">Transmembrane</keyword>
<dbReference type="Gene3D" id="3.10.560.10">
    <property type="entry name" value="Outer membrane lipoprotein wza domain like"/>
    <property type="match status" value="2"/>
</dbReference>
<keyword evidence="13" id="KW-0998">Cell outer membrane</keyword>
<dbReference type="Proteomes" id="UP000297385">
    <property type="component" value="Unassembled WGS sequence"/>
</dbReference>
<feature type="domain" description="Polysaccharide export protein N-terminal" evidence="16">
    <location>
        <begin position="95"/>
        <end position="185"/>
    </location>
</feature>
<protein>
    <submittedName>
        <fullName evidence="18">Sugar ABC transporter substrate-binding protein</fullName>
    </submittedName>
</protein>
<dbReference type="InterPro" id="IPR049712">
    <property type="entry name" value="Poly_export"/>
</dbReference>
<dbReference type="GO" id="GO:0009279">
    <property type="term" value="C:cell outer membrane"/>
    <property type="evidence" value="ECO:0007669"/>
    <property type="project" value="UniProtKB-SubCell"/>
</dbReference>
<dbReference type="PANTHER" id="PTHR33619">
    <property type="entry name" value="POLYSACCHARIDE EXPORT PROTEIN GFCE-RELATED"/>
    <property type="match status" value="1"/>
</dbReference>
<reference evidence="18 19" key="1">
    <citation type="submission" date="2019-03" db="EMBL/GenBank/DDBJ databases">
        <title>Complete Genome Sequence of Paraburkholderia dipogonis ICMP 19430T, a Nitrogen-fixing Symbiont of the South African Invasive Legume Dipogon lignosus in New Zealand.</title>
        <authorList>
            <person name="De Meyer S.E."/>
        </authorList>
    </citation>
    <scope>NUCLEOTIDE SEQUENCE [LARGE SCALE GENOMIC DNA]</scope>
    <source>
        <strain evidence="18 19">ICMP 19430</strain>
    </source>
</reference>
<organism evidence="18 19">
    <name type="scientific">Paraburkholderia dipogonis</name>
    <dbReference type="NCBI Taxonomy" id="1211383"/>
    <lineage>
        <taxon>Bacteria</taxon>
        <taxon>Pseudomonadati</taxon>
        <taxon>Pseudomonadota</taxon>
        <taxon>Betaproteobacteria</taxon>
        <taxon>Burkholderiales</taxon>
        <taxon>Burkholderiaceae</taxon>
        <taxon>Paraburkholderia</taxon>
    </lineage>
</organism>
<dbReference type="Pfam" id="PF22461">
    <property type="entry name" value="SLBB_2"/>
    <property type="match status" value="2"/>
</dbReference>
<dbReference type="AlphaFoldDB" id="A0A4Y8MHV8"/>
<feature type="domain" description="SLBB" evidence="17">
    <location>
        <begin position="277"/>
        <end position="359"/>
    </location>
</feature>
<evidence type="ECO:0000256" key="8">
    <source>
        <dbReference type="ARBA" id="ARBA00023047"/>
    </source>
</evidence>
<evidence type="ECO:0000256" key="2">
    <source>
        <dbReference type="ARBA" id="ARBA00009450"/>
    </source>
</evidence>
<sequence length="389" mass="41497">METGYKGNRLEGINNLRARASVLAAAACVCLAGCSVAPGMRMSTRDSSATVTPEASPNQSGTQIPITDINIALIKAMRENAAKANESQTQQLTSVPGPYTIGIGDVLQITMWDHPELAAALGPQPQTVARASDPAAGFVVDQKGNVDFPYVGTVHAEGLQTDELQRLLLRKLQPFFNGPQVTVRIGSFRSKQVYIDGEVHTPGSQQINDIPMTLYEAINRAGGFTTTADQSRLVLVRDGISYPLDLPRMMANGQNASKIFLRSGDVLHVMARDDSGVYVMGEVNKPALAIPMKNGRLSLSDAISQAGSLNSSSADAAQLYVIRGSLNANPALFHLDARSPVSMILANQFELQPEDVVYIDGNGLVRFSRVLNLLLPAINAGLTAAVVTK</sequence>
<dbReference type="Gene3D" id="3.30.1950.10">
    <property type="entry name" value="wza like domain"/>
    <property type="match status" value="1"/>
</dbReference>